<dbReference type="Proteomes" id="UP000231466">
    <property type="component" value="Unassembled WGS sequence"/>
</dbReference>
<evidence type="ECO:0000256" key="1">
    <source>
        <dbReference type="SAM" id="MobiDB-lite"/>
    </source>
</evidence>
<feature type="region of interest" description="Disordered" evidence="1">
    <location>
        <begin position="1"/>
        <end position="38"/>
    </location>
</feature>
<reference evidence="4" key="1">
    <citation type="submission" date="2017-09" db="EMBL/GenBank/DDBJ databases">
        <title>Depth-based differentiation of microbial function through sediment-hosted aquifers and enrichment of novel symbionts in the deep terrestrial subsurface.</title>
        <authorList>
            <person name="Probst A.J."/>
            <person name="Ladd B."/>
            <person name="Jarett J.K."/>
            <person name="Geller-Mcgrath D.E."/>
            <person name="Sieber C.M.K."/>
            <person name="Emerson J.B."/>
            <person name="Anantharaman K."/>
            <person name="Thomas B.C."/>
            <person name="Malmstrom R."/>
            <person name="Stieglmeier M."/>
            <person name="Klingl A."/>
            <person name="Woyke T."/>
            <person name="Ryan C.M."/>
            <person name="Banfield J.F."/>
        </authorList>
    </citation>
    <scope>NUCLEOTIDE SEQUENCE [LARGE SCALE GENOMIC DNA]</scope>
</reference>
<dbReference type="Pfam" id="PF00050">
    <property type="entry name" value="Kazal_1"/>
    <property type="match status" value="1"/>
</dbReference>
<feature type="compositionally biased region" description="Acidic residues" evidence="1">
    <location>
        <begin position="13"/>
        <end position="32"/>
    </location>
</feature>
<feature type="compositionally biased region" description="Basic and acidic residues" evidence="1">
    <location>
        <begin position="1"/>
        <end position="12"/>
    </location>
</feature>
<dbReference type="SUPFAM" id="SSF100895">
    <property type="entry name" value="Kazal-type serine protease inhibitors"/>
    <property type="match status" value="1"/>
</dbReference>
<dbReference type="AlphaFoldDB" id="A0A2H0VIX0"/>
<dbReference type="Gene3D" id="3.30.60.30">
    <property type="match status" value="1"/>
</dbReference>
<evidence type="ECO:0000313" key="3">
    <source>
        <dbReference type="EMBL" id="PIR98260.1"/>
    </source>
</evidence>
<evidence type="ECO:0000313" key="4">
    <source>
        <dbReference type="Proteomes" id="UP000231466"/>
    </source>
</evidence>
<sequence length="120" mass="13178">MLRIIERTRQQEAENEDVDVEDENEVESEDTDWNPSITIDASPVGTGTLYINPGNFNSLMPSLKKAFKLGGSKYEVKPISCAEIYAPVCGEDGKTYSNECRATVAGVDVVSEGRCPEVEE</sequence>
<dbReference type="SMART" id="SM00280">
    <property type="entry name" value="KAZAL"/>
    <property type="match status" value="1"/>
</dbReference>
<dbReference type="InterPro" id="IPR036058">
    <property type="entry name" value="Kazal_dom_sf"/>
</dbReference>
<dbReference type="InterPro" id="IPR002350">
    <property type="entry name" value="Kazal_dom"/>
</dbReference>
<dbReference type="PROSITE" id="PS51465">
    <property type="entry name" value="KAZAL_2"/>
    <property type="match status" value="1"/>
</dbReference>
<evidence type="ECO:0000259" key="2">
    <source>
        <dbReference type="PROSITE" id="PS51465"/>
    </source>
</evidence>
<organism evidence="3 4">
    <name type="scientific">Candidatus Colwellbacteria bacterium CG10_big_fil_rev_8_21_14_0_10_42_22</name>
    <dbReference type="NCBI Taxonomy" id="1974540"/>
    <lineage>
        <taxon>Bacteria</taxon>
        <taxon>Candidatus Colwelliibacteriota</taxon>
    </lineage>
</organism>
<dbReference type="CDD" id="cd00104">
    <property type="entry name" value="KAZAL_FS"/>
    <property type="match status" value="1"/>
</dbReference>
<name>A0A2H0VIX0_9BACT</name>
<gene>
    <name evidence="3" type="ORF">COT89_00375</name>
</gene>
<dbReference type="EMBL" id="PFAH01000002">
    <property type="protein sequence ID" value="PIR98260.1"/>
    <property type="molecule type" value="Genomic_DNA"/>
</dbReference>
<comment type="caution">
    <text evidence="3">The sequence shown here is derived from an EMBL/GenBank/DDBJ whole genome shotgun (WGS) entry which is preliminary data.</text>
</comment>
<proteinExistence type="predicted"/>
<protein>
    <recommendedName>
        <fullName evidence="2">Kazal-like domain-containing protein</fullName>
    </recommendedName>
</protein>
<accession>A0A2H0VIX0</accession>
<feature type="domain" description="Kazal-like" evidence="2">
    <location>
        <begin position="65"/>
        <end position="117"/>
    </location>
</feature>